<gene>
    <name evidence="2" type="ORF">ACFO5X_13885</name>
</gene>
<dbReference type="Proteomes" id="UP001595973">
    <property type="component" value="Unassembled WGS sequence"/>
</dbReference>
<dbReference type="EC" id="2.3.1.-" evidence="2"/>
<dbReference type="PROSITE" id="PS00380">
    <property type="entry name" value="RHODANESE_1"/>
    <property type="match status" value="1"/>
</dbReference>
<feature type="domain" description="N-acetyltransferase" evidence="1">
    <location>
        <begin position="5"/>
        <end position="146"/>
    </location>
</feature>
<dbReference type="Pfam" id="PF18014">
    <property type="entry name" value="Acetyltransf_18"/>
    <property type="match status" value="1"/>
</dbReference>
<proteinExistence type="predicted"/>
<dbReference type="RefSeq" id="WP_380718082.1">
    <property type="nucleotide sequence ID" value="NZ_JBHSGI010000016.1"/>
</dbReference>
<dbReference type="InterPro" id="IPR041496">
    <property type="entry name" value="YitH/HolE_GNAT"/>
</dbReference>
<dbReference type="InterPro" id="IPR001307">
    <property type="entry name" value="Thiosulphate_STrfase_CS"/>
</dbReference>
<comment type="caution">
    <text evidence="2">The sequence shown here is derived from an EMBL/GenBank/DDBJ whole genome shotgun (WGS) entry which is preliminary data.</text>
</comment>
<keyword evidence="2" id="KW-0012">Acyltransferase</keyword>
<dbReference type="Gene3D" id="3.40.630.30">
    <property type="match status" value="1"/>
</dbReference>
<name>A0ABV9KHR6_9RHOB</name>
<dbReference type="InterPro" id="IPR016181">
    <property type="entry name" value="Acyl_CoA_acyltransferase"/>
</dbReference>
<evidence type="ECO:0000313" key="2">
    <source>
        <dbReference type="EMBL" id="MFC4669649.1"/>
    </source>
</evidence>
<organism evidence="2 3">
    <name type="scientific">Seohaeicola nanhaiensis</name>
    <dbReference type="NCBI Taxonomy" id="1387282"/>
    <lineage>
        <taxon>Bacteria</taxon>
        <taxon>Pseudomonadati</taxon>
        <taxon>Pseudomonadota</taxon>
        <taxon>Alphaproteobacteria</taxon>
        <taxon>Rhodobacterales</taxon>
        <taxon>Roseobacteraceae</taxon>
        <taxon>Seohaeicola</taxon>
    </lineage>
</organism>
<evidence type="ECO:0000259" key="1">
    <source>
        <dbReference type="PROSITE" id="PS51186"/>
    </source>
</evidence>
<dbReference type="Pfam" id="PF00583">
    <property type="entry name" value="Acetyltransf_1"/>
    <property type="match status" value="1"/>
</dbReference>
<keyword evidence="2" id="KW-0808">Transferase</keyword>
<reference evidence="3" key="1">
    <citation type="journal article" date="2019" name="Int. J. Syst. Evol. Microbiol.">
        <title>The Global Catalogue of Microorganisms (GCM) 10K type strain sequencing project: providing services to taxonomists for standard genome sequencing and annotation.</title>
        <authorList>
            <consortium name="The Broad Institute Genomics Platform"/>
            <consortium name="The Broad Institute Genome Sequencing Center for Infectious Disease"/>
            <person name="Wu L."/>
            <person name="Ma J."/>
        </authorList>
    </citation>
    <scope>NUCLEOTIDE SEQUENCE [LARGE SCALE GENOMIC DNA]</scope>
    <source>
        <strain evidence="3">CGMCC 4.7283</strain>
    </source>
</reference>
<dbReference type="GO" id="GO:0016746">
    <property type="term" value="F:acyltransferase activity"/>
    <property type="evidence" value="ECO:0007669"/>
    <property type="project" value="UniProtKB-KW"/>
</dbReference>
<evidence type="ECO:0000313" key="3">
    <source>
        <dbReference type="Proteomes" id="UP001595973"/>
    </source>
</evidence>
<accession>A0ABV9KHR6</accession>
<dbReference type="InterPro" id="IPR052729">
    <property type="entry name" value="Acyl/Acetyltrans_Enzymes"/>
</dbReference>
<keyword evidence="3" id="KW-1185">Reference proteome</keyword>
<protein>
    <submittedName>
        <fullName evidence="2">GNAT family N-acetyltransferase</fullName>
        <ecNumber evidence="2">2.3.1.-</ecNumber>
    </submittedName>
</protein>
<dbReference type="PANTHER" id="PTHR47237:SF2">
    <property type="entry name" value="BLL4206 PROTEIN"/>
    <property type="match status" value="1"/>
</dbReference>
<sequence length="270" mass="28678">MTDSLTITAFEPRHIPGALRLSQEASWPHTADDWAFALNVSRGVAALEGDRVVGTALCSEFGDFVTINMIIVDARLRGRGLGRRLMNEVLAIGGTRGMTLCATEDGRPLYEKLGFVAYGEITQFQGIATDVPQGAAPALTLQDKADLGHVIALDRKAYGADRSRMLIRLAETGRLYAGDAGYVAIRDFGRGQVIGPVVAQDADTAWAMIAAVAEAGRFLRVDTTPATGLADRLTSIGLVHVGGGTAMYKAPARQAEHPWAIFALANQAIG</sequence>
<dbReference type="PANTHER" id="PTHR47237">
    <property type="entry name" value="SLL0310 PROTEIN"/>
    <property type="match status" value="1"/>
</dbReference>
<dbReference type="EMBL" id="JBHSGI010000016">
    <property type="protein sequence ID" value="MFC4669649.1"/>
    <property type="molecule type" value="Genomic_DNA"/>
</dbReference>
<dbReference type="PROSITE" id="PS51186">
    <property type="entry name" value="GNAT"/>
    <property type="match status" value="1"/>
</dbReference>
<dbReference type="InterPro" id="IPR000182">
    <property type="entry name" value="GNAT_dom"/>
</dbReference>
<dbReference type="Gene3D" id="3.40.630.90">
    <property type="match status" value="1"/>
</dbReference>
<dbReference type="SUPFAM" id="SSF55729">
    <property type="entry name" value="Acyl-CoA N-acyltransferases (Nat)"/>
    <property type="match status" value="1"/>
</dbReference>